<dbReference type="Proteomes" id="UP000018511">
    <property type="component" value="Unassembled WGS sequence"/>
</dbReference>
<protein>
    <submittedName>
        <fullName evidence="1">Membrane protein</fullName>
    </submittedName>
</protein>
<dbReference type="EMBL" id="AXUP01000166">
    <property type="protein sequence ID" value="ESW39155.1"/>
    <property type="molecule type" value="Genomic_DNA"/>
</dbReference>
<evidence type="ECO:0000313" key="2">
    <source>
        <dbReference type="Proteomes" id="UP000018511"/>
    </source>
</evidence>
<dbReference type="RefSeq" id="WP_023661692.1">
    <property type="nucleotide sequence ID" value="NZ_AXUP01000166.1"/>
</dbReference>
<name>V7DCH0_9PSED</name>
<accession>V7DCH0</accession>
<organism evidence="1 2">
    <name type="scientific">Pseudomonas taiwanensis SJ9</name>
    <dbReference type="NCBI Taxonomy" id="1388762"/>
    <lineage>
        <taxon>Bacteria</taxon>
        <taxon>Pseudomonadati</taxon>
        <taxon>Pseudomonadota</taxon>
        <taxon>Gammaproteobacteria</taxon>
        <taxon>Pseudomonadales</taxon>
        <taxon>Pseudomonadaceae</taxon>
        <taxon>Pseudomonas</taxon>
    </lineage>
</organism>
<sequence>MIAMISALFGFLGPFVPKLFDYFQAKQDHAQEIEMMKLRMESAASEHLWRLEEINARADIAESVAVHKPEESYADKLISSVGGGTLPGWVRAYVALIGVHVDFVIRMCRPLITYALVGFYMGYKLAVFRALEAAGLPGFEALKGSWTDFDEAMLAAVISFWFGGRVLQRWKSR</sequence>
<reference evidence="1 2" key="1">
    <citation type="submission" date="2013-10" db="EMBL/GenBank/DDBJ databases">
        <title>Whole Genome Shotgun Sequence of Pseudomonas taiwanensis SJ9.</title>
        <authorList>
            <person name="Hong S.-J."/>
            <person name="Shin J.-H."/>
        </authorList>
    </citation>
    <scope>NUCLEOTIDE SEQUENCE [LARGE SCALE GENOMIC DNA]</scope>
    <source>
        <strain evidence="1 2">SJ9</strain>
    </source>
</reference>
<dbReference type="PATRIC" id="fig|1388762.3.peg.2673"/>
<evidence type="ECO:0000313" key="1">
    <source>
        <dbReference type="EMBL" id="ESW39155.1"/>
    </source>
</evidence>
<gene>
    <name evidence="1" type="ORF">O164_13400</name>
</gene>
<proteinExistence type="predicted"/>
<dbReference type="AlphaFoldDB" id="V7DCH0"/>
<comment type="caution">
    <text evidence="1">The sequence shown here is derived from an EMBL/GenBank/DDBJ whole genome shotgun (WGS) entry which is preliminary data.</text>
</comment>